<reference evidence="10" key="1">
    <citation type="journal article" date="2019" name="Int. J. Syst. Evol. Microbiol.">
        <title>The Global Catalogue of Microorganisms (GCM) 10K type strain sequencing project: providing services to taxonomists for standard genome sequencing and annotation.</title>
        <authorList>
            <consortium name="The Broad Institute Genomics Platform"/>
            <consortium name="The Broad Institute Genome Sequencing Center for Infectious Disease"/>
            <person name="Wu L."/>
            <person name="Ma J."/>
        </authorList>
    </citation>
    <scope>NUCLEOTIDE SEQUENCE [LARGE SCALE GENOMIC DNA]</scope>
    <source>
        <strain evidence="10">JCM 19015</strain>
    </source>
</reference>
<evidence type="ECO:0000256" key="2">
    <source>
        <dbReference type="ARBA" id="ARBA00022448"/>
    </source>
</evidence>
<evidence type="ECO:0000256" key="1">
    <source>
        <dbReference type="ARBA" id="ARBA00004651"/>
    </source>
</evidence>
<keyword evidence="6 7" id="KW-0472">Membrane</keyword>
<dbReference type="Gene3D" id="1.10.3720.10">
    <property type="entry name" value="MetI-like"/>
    <property type="match status" value="1"/>
</dbReference>
<dbReference type="RefSeq" id="WP_345479216.1">
    <property type="nucleotide sequence ID" value="NZ_BAABLP010000001.1"/>
</dbReference>
<dbReference type="InterPro" id="IPR025966">
    <property type="entry name" value="OppC_N"/>
</dbReference>
<dbReference type="PANTHER" id="PTHR43386:SF1">
    <property type="entry name" value="D,D-DIPEPTIDE TRANSPORT SYSTEM PERMEASE PROTEIN DDPC-RELATED"/>
    <property type="match status" value="1"/>
</dbReference>
<evidence type="ECO:0000259" key="8">
    <source>
        <dbReference type="PROSITE" id="PS50928"/>
    </source>
</evidence>
<proteinExistence type="inferred from homology"/>
<dbReference type="EMBL" id="BAABLP010000001">
    <property type="protein sequence ID" value="GAA4736723.1"/>
    <property type="molecule type" value="Genomic_DNA"/>
</dbReference>
<feature type="transmembrane region" description="Helical" evidence="7">
    <location>
        <begin position="318"/>
        <end position="337"/>
    </location>
</feature>
<feature type="transmembrane region" description="Helical" evidence="7">
    <location>
        <begin position="182"/>
        <end position="204"/>
    </location>
</feature>
<keyword evidence="2 7" id="KW-0813">Transport</keyword>
<organism evidence="9 10">
    <name type="scientific">Amnibacterium soli</name>
    <dbReference type="NCBI Taxonomy" id="1282736"/>
    <lineage>
        <taxon>Bacteria</taxon>
        <taxon>Bacillati</taxon>
        <taxon>Actinomycetota</taxon>
        <taxon>Actinomycetes</taxon>
        <taxon>Micrococcales</taxon>
        <taxon>Microbacteriaceae</taxon>
        <taxon>Amnibacterium</taxon>
    </lineage>
</organism>
<evidence type="ECO:0000256" key="6">
    <source>
        <dbReference type="ARBA" id="ARBA00023136"/>
    </source>
</evidence>
<evidence type="ECO:0000256" key="3">
    <source>
        <dbReference type="ARBA" id="ARBA00022475"/>
    </source>
</evidence>
<keyword evidence="3" id="KW-1003">Cell membrane</keyword>
<dbReference type="Pfam" id="PF12911">
    <property type="entry name" value="OppC_N"/>
    <property type="match status" value="1"/>
</dbReference>
<dbReference type="InterPro" id="IPR000515">
    <property type="entry name" value="MetI-like"/>
</dbReference>
<comment type="subcellular location">
    <subcellularLocation>
        <location evidence="1 7">Cell membrane</location>
        <topology evidence="1 7">Multi-pass membrane protein</topology>
    </subcellularLocation>
</comment>
<keyword evidence="10" id="KW-1185">Reference proteome</keyword>
<dbReference type="InterPro" id="IPR035906">
    <property type="entry name" value="MetI-like_sf"/>
</dbReference>
<feature type="transmembrane region" description="Helical" evidence="7">
    <location>
        <begin position="56"/>
        <end position="74"/>
    </location>
</feature>
<comment type="similarity">
    <text evidence="7">Belongs to the binding-protein-dependent transport system permease family.</text>
</comment>
<evidence type="ECO:0000256" key="4">
    <source>
        <dbReference type="ARBA" id="ARBA00022692"/>
    </source>
</evidence>
<protein>
    <submittedName>
        <fullName evidence="9">ABC transporter permease</fullName>
    </submittedName>
</protein>
<feature type="transmembrane region" description="Helical" evidence="7">
    <location>
        <begin position="146"/>
        <end position="170"/>
    </location>
</feature>
<comment type="caution">
    <text evidence="9">The sequence shown here is derived from an EMBL/GenBank/DDBJ whole genome shotgun (WGS) entry which is preliminary data.</text>
</comment>
<evidence type="ECO:0000256" key="7">
    <source>
        <dbReference type="RuleBase" id="RU363032"/>
    </source>
</evidence>
<evidence type="ECO:0000313" key="9">
    <source>
        <dbReference type="EMBL" id="GAA4736723.1"/>
    </source>
</evidence>
<dbReference type="CDD" id="cd06261">
    <property type="entry name" value="TM_PBP2"/>
    <property type="match status" value="1"/>
</dbReference>
<evidence type="ECO:0000313" key="10">
    <source>
        <dbReference type="Proteomes" id="UP001500121"/>
    </source>
</evidence>
<keyword evidence="5 7" id="KW-1133">Transmembrane helix</keyword>
<accession>A0ABP8YUC6</accession>
<dbReference type="SUPFAM" id="SSF161098">
    <property type="entry name" value="MetI-like"/>
    <property type="match status" value="1"/>
</dbReference>
<gene>
    <name evidence="9" type="ORF">GCM10025783_03700</name>
</gene>
<feature type="transmembrane region" description="Helical" evidence="7">
    <location>
        <begin position="210"/>
        <end position="231"/>
    </location>
</feature>
<keyword evidence="4 7" id="KW-0812">Transmembrane</keyword>
<dbReference type="PROSITE" id="PS50928">
    <property type="entry name" value="ABC_TM1"/>
    <property type="match status" value="1"/>
</dbReference>
<name>A0ABP8YUC6_9MICO</name>
<evidence type="ECO:0000256" key="5">
    <source>
        <dbReference type="ARBA" id="ARBA00022989"/>
    </source>
</evidence>
<dbReference type="Pfam" id="PF00528">
    <property type="entry name" value="BPD_transp_1"/>
    <property type="match status" value="1"/>
</dbReference>
<dbReference type="Proteomes" id="UP001500121">
    <property type="component" value="Unassembled WGS sequence"/>
</dbReference>
<feature type="domain" description="ABC transmembrane type-1" evidence="8">
    <location>
        <begin position="142"/>
        <end position="338"/>
    </location>
</feature>
<dbReference type="InterPro" id="IPR050366">
    <property type="entry name" value="BP-dependent_transpt_permease"/>
</dbReference>
<dbReference type="PANTHER" id="PTHR43386">
    <property type="entry name" value="OLIGOPEPTIDE TRANSPORT SYSTEM PERMEASE PROTEIN APPC"/>
    <property type="match status" value="1"/>
</dbReference>
<sequence>MSLSGPTEFEAVAADDGLAGAGLQGDGNKAPDATSSDIAGRSLWAIAWRRLRRDRIALAGGVVIVLFILLAVFADPIAAVYQNITGRPGDTFATGHNTPPNQATDPLTGLPVGPFSGANGQFWLGITPLSGQDILTNLLYGARTSLVIAGLATVLSLVLGVVAGVVSGFYRGWIDTVLSRVMDVLLSFPTLLFSLALVSVSSIISGAPVVRYTVIVFVLGFFAFPYIGRIVRGQVLSLREKEFVEAARSLGAGNARIMFREIAPNLVGPILVYTTLAIPNNILGEAGLSFLGVGVIPPTPSWGQMLSDAGGYIQVDPFYIFLPGLAIFITVLAFNLFGDGLRDALDPKASR</sequence>